<dbReference type="RefSeq" id="WP_122238188.1">
    <property type="nucleotide sequence ID" value="NZ_RDQM01000006.1"/>
</dbReference>
<feature type="region of interest" description="Disordered" evidence="1">
    <location>
        <begin position="236"/>
        <end position="273"/>
    </location>
</feature>
<accession>A0A3M6Q6Z4</accession>
<dbReference type="Proteomes" id="UP000267521">
    <property type="component" value="Unassembled WGS sequence"/>
</dbReference>
<evidence type="ECO:0000313" key="3">
    <source>
        <dbReference type="Proteomes" id="UP000267521"/>
    </source>
</evidence>
<dbReference type="SUPFAM" id="SSF48452">
    <property type="entry name" value="TPR-like"/>
    <property type="match status" value="1"/>
</dbReference>
<reference evidence="2 3" key="1">
    <citation type="submission" date="2018-10" db="EMBL/GenBank/DDBJ databases">
        <title>Comamonadaceae CDC group NO-1 genome sequencing and assembly.</title>
        <authorList>
            <person name="Bernier A.-M."/>
            <person name="Bernard K."/>
        </authorList>
    </citation>
    <scope>NUCLEOTIDE SEQUENCE [LARGE SCALE GENOMIC DNA]</scope>
    <source>
        <strain evidence="2 3">NML970147</strain>
    </source>
</reference>
<organism evidence="2 3">
    <name type="scientific">Allofranklinella schreckenbergeri</name>
    <dbReference type="NCBI Taxonomy" id="1076744"/>
    <lineage>
        <taxon>Bacteria</taxon>
        <taxon>Pseudomonadati</taxon>
        <taxon>Pseudomonadota</taxon>
        <taxon>Betaproteobacteria</taxon>
        <taxon>Burkholderiales</taxon>
        <taxon>Comamonadaceae</taxon>
        <taxon>Allofranklinella</taxon>
    </lineage>
</organism>
<gene>
    <name evidence="2" type="ORF">EBQ26_06475</name>
</gene>
<dbReference type="EMBL" id="RDQM01000006">
    <property type="protein sequence ID" value="RMW98937.1"/>
    <property type="molecule type" value="Genomic_DNA"/>
</dbReference>
<evidence type="ECO:0008006" key="4">
    <source>
        <dbReference type="Google" id="ProtNLM"/>
    </source>
</evidence>
<dbReference type="AlphaFoldDB" id="A0A3M6Q6Z4"/>
<protein>
    <recommendedName>
        <fullName evidence="4">Tetratricopeptide repeat protein</fullName>
    </recommendedName>
</protein>
<dbReference type="InterPro" id="IPR011990">
    <property type="entry name" value="TPR-like_helical_dom_sf"/>
</dbReference>
<evidence type="ECO:0000313" key="2">
    <source>
        <dbReference type="EMBL" id="RMW98937.1"/>
    </source>
</evidence>
<name>A0A3M6Q6Z4_9BURK</name>
<sequence>MWDRIKQLWRKDVPKKPLWLSEDEQRALLEQASQALQEGQYAQAESQAKELAQSNVADVAENGMRLLGLVHFHQQQYAQAWPIFEKLAERTQAVGDWFNVVTSATLAGELVKGASAFEQALKIHNENLDSSGLSAAAMHLYYACALRDRGEYAKAFEHAEILRALYEKLPQYDARLLDLRGFPPLDAVLDMMTDVLAHSGDIPEAEEWLHEFGHNLNGPVEADIRHAVERLHRLAPRQEPASQPEPHLGPITSRDLDALGPDLAAHGKEPRLD</sequence>
<evidence type="ECO:0000256" key="1">
    <source>
        <dbReference type="SAM" id="MobiDB-lite"/>
    </source>
</evidence>
<proteinExistence type="predicted"/>
<comment type="caution">
    <text evidence="2">The sequence shown here is derived from an EMBL/GenBank/DDBJ whole genome shotgun (WGS) entry which is preliminary data.</text>
</comment>
<dbReference type="Gene3D" id="1.25.40.10">
    <property type="entry name" value="Tetratricopeptide repeat domain"/>
    <property type="match status" value="1"/>
</dbReference>